<dbReference type="EMBL" id="DS995727">
    <property type="protein sequence ID" value="EGE03512.1"/>
    <property type="molecule type" value="Genomic_DNA"/>
</dbReference>
<feature type="compositionally biased region" description="Basic and acidic residues" evidence="1">
    <location>
        <begin position="396"/>
        <end position="409"/>
    </location>
</feature>
<dbReference type="Proteomes" id="UP000009169">
    <property type="component" value="Unassembled WGS sequence"/>
</dbReference>
<dbReference type="eggNOG" id="ENOG502QRU3">
    <property type="taxonomic scope" value="Eukaryota"/>
</dbReference>
<dbReference type="GO" id="GO:0070034">
    <property type="term" value="F:telomerase RNA binding"/>
    <property type="evidence" value="ECO:0007669"/>
    <property type="project" value="TreeGrafter"/>
</dbReference>
<evidence type="ECO:0000256" key="1">
    <source>
        <dbReference type="SAM" id="MobiDB-lite"/>
    </source>
</evidence>
<name>F2PNP4_TRIEC</name>
<dbReference type="AlphaFoldDB" id="F2PNP4"/>
<sequence length="434" mass="48819">MEPAIKSILGTILKRRWYRMIADKSPTVGRIQLYLAIVAPSELAQLFYTKSLACVEPFKVSGENILNLFDLLLEKQSKRRQDHGRRVTIAFVQALCLIFKKGSVLCCFQHEFEFFSGLWDHVGEEGEAFIEEGAYIVCSIIAALFIDGTAARPSDFRAAYAAVLSEPAELRIPSARRFWGTKPKHGTIRLEGRVPSDWSTTFSSLNPTHHAVYLATHTLSILLKRTRKNVLPAIHAFLAFLWTLSLCPQAMLVLETEVPWNELVEFLNSLECSEGYSKRLGRESFPDPQIRGPGRSYLLPEDFQFRGQVWADLYFPAEVFVGELVEDTYGAYPLRVERCLWLGHRIAFEVKDPAVQMESSSKRATVFKNASDLVASVSKPAADVGQGSNGDEDNENYEKRLERGAREDGWVGVDANGEEDGHWEVVEHEGAVDI</sequence>
<evidence type="ECO:0000313" key="3">
    <source>
        <dbReference type="Proteomes" id="UP000009169"/>
    </source>
</evidence>
<dbReference type="VEuPathDB" id="FungiDB:TEQG_02542"/>
<dbReference type="GO" id="GO:0005697">
    <property type="term" value="C:telomerase holoenzyme complex"/>
    <property type="evidence" value="ECO:0007669"/>
    <property type="project" value="TreeGrafter"/>
</dbReference>
<keyword evidence="3" id="KW-1185">Reference proteome</keyword>
<dbReference type="HOGENOM" id="CLU_638079_0_0_1"/>
<evidence type="ECO:0008006" key="4">
    <source>
        <dbReference type="Google" id="ProtNLM"/>
    </source>
</evidence>
<evidence type="ECO:0000313" key="2">
    <source>
        <dbReference type="EMBL" id="EGE03512.1"/>
    </source>
</evidence>
<dbReference type="PANTHER" id="PTHR15696:SF0">
    <property type="entry name" value="TELOMERASE-BINDING PROTEIN EST1A"/>
    <property type="match status" value="1"/>
</dbReference>
<dbReference type="SUPFAM" id="SSF48452">
    <property type="entry name" value="TPR-like"/>
    <property type="match status" value="1"/>
</dbReference>
<gene>
    <name evidence="2" type="ORF">TEQG_02542</name>
</gene>
<dbReference type="PANTHER" id="PTHR15696">
    <property type="entry name" value="SMG-7 SUPPRESSOR WITH MORPHOLOGICAL EFFECT ON GENITALIA PROTEIN 7"/>
    <property type="match status" value="1"/>
</dbReference>
<accession>F2PNP4</accession>
<proteinExistence type="predicted"/>
<dbReference type="GO" id="GO:0000184">
    <property type="term" value="P:nuclear-transcribed mRNA catabolic process, nonsense-mediated decay"/>
    <property type="evidence" value="ECO:0007669"/>
    <property type="project" value="TreeGrafter"/>
</dbReference>
<dbReference type="GO" id="GO:0042162">
    <property type="term" value="F:telomeric DNA binding"/>
    <property type="evidence" value="ECO:0007669"/>
    <property type="project" value="TreeGrafter"/>
</dbReference>
<reference evidence="3" key="1">
    <citation type="journal article" date="2012" name="MBio">
        <title>Comparative genome analysis of Trichophyton rubrum and related dermatophytes reveals candidate genes involved in infection.</title>
        <authorList>
            <person name="Martinez D.A."/>
            <person name="Oliver B.G."/>
            <person name="Graeser Y."/>
            <person name="Goldberg J.M."/>
            <person name="Li W."/>
            <person name="Martinez-Rossi N.M."/>
            <person name="Monod M."/>
            <person name="Shelest E."/>
            <person name="Barton R.C."/>
            <person name="Birch E."/>
            <person name="Brakhage A.A."/>
            <person name="Chen Z."/>
            <person name="Gurr S.J."/>
            <person name="Heiman D."/>
            <person name="Heitman J."/>
            <person name="Kosti I."/>
            <person name="Rossi A."/>
            <person name="Saif S."/>
            <person name="Samalova M."/>
            <person name="Saunders C.W."/>
            <person name="Shea T."/>
            <person name="Summerbell R.C."/>
            <person name="Xu J."/>
            <person name="Young S."/>
            <person name="Zeng Q."/>
            <person name="Birren B.W."/>
            <person name="Cuomo C.A."/>
            <person name="White T.C."/>
        </authorList>
    </citation>
    <scope>NUCLEOTIDE SEQUENCE [LARGE SCALE GENOMIC DNA]</scope>
    <source>
        <strain evidence="3">ATCC MYA-4606 / CBS 127.97</strain>
    </source>
</reference>
<organism evidence="2 3">
    <name type="scientific">Trichophyton equinum (strain ATCC MYA-4606 / CBS 127.97)</name>
    <name type="common">Horse ringworm fungus</name>
    <dbReference type="NCBI Taxonomy" id="559882"/>
    <lineage>
        <taxon>Eukaryota</taxon>
        <taxon>Fungi</taxon>
        <taxon>Dikarya</taxon>
        <taxon>Ascomycota</taxon>
        <taxon>Pezizomycotina</taxon>
        <taxon>Eurotiomycetes</taxon>
        <taxon>Eurotiomycetidae</taxon>
        <taxon>Onygenales</taxon>
        <taxon>Arthrodermataceae</taxon>
        <taxon>Trichophyton</taxon>
    </lineage>
</organism>
<feature type="region of interest" description="Disordered" evidence="1">
    <location>
        <begin position="378"/>
        <end position="422"/>
    </location>
</feature>
<dbReference type="InterPro" id="IPR011990">
    <property type="entry name" value="TPR-like_helical_dom_sf"/>
</dbReference>
<protein>
    <recommendedName>
        <fullName evidence="4">DNA/RNA-binding domain-containing protein</fullName>
    </recommendedName>
</protein>
<dbReference type="InterPro" id="IPR045153">
    <property type="entry name" value="Est1/Ebs1-like"/>
</dbReference>